<name>A0A448NSF8_9FLAO</name>
<dbReference type="AlphaFoldDB" id="A0A448NSF8"/>
<evidence type="ECO:0000313" key="2">
    <source>
        <dbReference type="EMBL" id="KEY17836.1"/>
    </source>
</evidence>
<gene>
    <name evidence="2" type="ORF">HY04_04670</name>
    <name evidence="3" type="ORF">NCTC13489_01944</name>
</gene>
<evidence type="ECO:0000313" key="5">
    <source>
        <dbReference type="Proteomes" id="UP000270036"/>
    </source>
</evidence>
<feature type="signal peptide" evidence="1">
    <location>
        <begin position="1"/>
        <end position="23"/>
    </location>
</feature>
<keyword evidence="1" id="KW-0732">Signal</keyword>
<dbReference type="EMBL" id="JPEP01000002">
    <property type="protein sequence ID" value="KEY17836.1"/>
    <property type="molecule type" value="Genomic_DNA"/>
</dbReference>
<accession>A0A448NSF8</accession>
<dbReference type="RefSeq" id="WP_034717715.1">
    <property type="nucleotide sequence ID" value="NZ_FOIX01000001.1"/>
</dbReference>
<dbReference type="EMBL" id="LR134441">
    <property type="protein sequence ID" value="VEI00094.1"/>
    <property type="molecule type" value="Genomic_DNA"/>
</dbReference>
<feature type="chain" id="PRO_5019542775" evidence="1">
    <location>
        <begin position="24"/>
        <end position="139"/>
    </location>
</feature>
<evidence type="ECO:0000313" key="3">
    <source>
        <dbReference type="EMBL" id="VEI00094.1"/>
    </source>
</evidence>
<dbReference type="OrthoDB" id="1119488at2"/>
<reference evidence="2 4" key="1">
    <citation type="submission" date="2014-07" db="EMBL/GenBank/DDBJ databases">
        <authorList>
            <person name="Pisani N.G."/>
            <person name="Newman J.D."/>
        </authorList>
    </citation>
    <scope>NUCLEOTIDE SEQUENCE [LARGE SCALE GENOMIC DNA]</scope>
    <source>
        <strain evidence="2 4">LMG 24720</strain>
    </source>
</reference>
<sequence length="139" mass="16584">MKKLLFLLSLFLLTVNCSTQKTATNPTKDKQPMQAQKDDDGEYDLVVFDTEYNYYLAAIARPMMTYSEEYLKSRNRFLATEWNNYYSANRYPNIIESSIDYDPNINYGLKYEYKLFQVFNYVRWKYGLRMSGISQADMR</sequence>
<proteinExistence type="predicted"/>
<organism evidence="3 5">
    <name type="scientific">Kaistella antarctica</name>
    <dbReference type="NCBI Taxonomy" id="266748"/>
    <lineage>
        <taxon>Bacteria</taxon>
        <taxon>Pseudomonadati</taxon>
        <taxon>Bacteroidota</taxon>
        <taxon>Flavobacteriia</taxon>
        <taxon>Flavobacteriales</taxon>
        <taxon>Weeksellaceae</taxon>
        <taxon>Chryseobacterium group</taxon>
        <taxon>Kaistella</taxon>
    </lineage>
</organism>
<dbReference type="Proteomes" id="UP000270036">
    <property type="component" value="Chromosome"/>
</dbReference>
<dbReference type="KEGG" id="cant:NCTC13489_01944"/>
<dbReference type="Proteomes" id="UP000028349">
    <property type="component" value="Unassembled WGS sequence"/>
</dbReference>
<protein>
    <submittedName>
        <fullName evidence="3">Uncharacterized protein</fullName>
    </submittedName>
</protein>
<dbReference type="STRING" id="266748.HY04_04670"/>
<evidence type="ECO:0000256" key="1">
    <source>
        <dbReference type="SAM" id="SignalP"/>
    </source>
</evidence>
<reference evidence="3 5" key="2">
    <citation type="submission" date="2018-12" db="EMBL/GenBank/DDBJ databases">
        <authorList>
            <consortium name="Pathogen Informatics"/>
        </authorList>
    </citation>
    <scope>NUCLEOTIDE SEQUENCE [LARGE SCALE GENOMIC DNA]</scope>
    <source>
        <strain evidence="3 5">NCTC13489</strain>
    </source>
</reference>
<dbReference type="InterPro" id="IPR046144">
    <property type="entry name" value="DUF6146"/>
</dbReference>
<evidence type="ECO:0000313" key="4">
    <source>
        <dbReference type="Proteomes" id="UP000028349"/>
    </source>
</evidence>
<dbReference type="Pfam" id="PF19643">
    <property type="entry name" value="DUF6146"/>
    <property type="match status" value="1"/>
</dbReference>
<keyword evidence="4" id="KW-1185">Reference proteome</keyword>